<protein>
    <submittedName>
        <fullName evidence="1">Uncharacterized protein</fullName>
    </submittedName>
</protein>
<proteinExistence type="predicted"/>
<accession>A0AAE1UJH0</accession>
<comment type="caution">
    <text evidence="1">The sequence shown here is derived from an EMBL/GenBank/DDBJ whole genome shotgun (WGS) entry which is preliminary data.</text>
</comment>
<sequence length="154" mass="16875">MAADRSASQRALGLGSEVLLKTEVLVAGGRVRTDRWQSGSSLPSLHVFPPPQNLASVMHRPVLFCQAVTELVLGDTLAAVASKLSVRVGTHCKTHIEPGVRELLPDPLSVVDADASCFQVGGFKEVLDKEYKTGWWIKDSEVRRRELLLWMGEV</sequence>
<reference evidence="1" key="1">
    <citation type="submission" date="2023-11" db="EMBL/GenBank/DDBJ databases">
        <title>Genome assemblies of two species of porcelain crab, Petrolisthes cinctipes and Petrolisthes manimaculis (Anomura: Porcellanidae).</title>
        <authorList>
            <person name="Angst P."/>
        </authorList>
    </citation>
    <scope>NUCLEOTIDE SEQUENCE</scope>
    <source>
        <strain evidence="1">PB745_02</strain>
        <tissue evidence="1">Gill</tissue>
    </source>
</reference>
<dbReference type="Proteomes" id="UP001292094">
    <property type="component" value="Unassembled WGS sequence"/>
</dbReference>
<evidence type="ECO:0000313" key="2">
    <source>
        <dbReference type="Proteomes" id="UP001292094"/>
    </source>
</evidence>
<dbReference type="EMBL" id="JAWZYT010000164">
    <property type="protein sequence ID" value="KAK4327198.1"/>
    <property type="molecule type" value="Genomic_DNA"/>
</dbReference>
<dbReference type="AlphaFoldDB" id="A0AAE1UJH0"/>
<gene>
    <name evidence="1" type="ORF">Pmani_002315</name>
</gene>
<organism evidence="1 2">
    <name type="scientific">Petrolisthes manimaculis</name>
    <dbReference type="NCBI Taxonomy" id="1843537"/>
    <lineage>
        <taxon>Eukaryota</taxon>
        <taxon>Metazoa</taxon>
        <taxon>Ecdysozoa</taxon>
        <taxon>Arthropoda</taxon>
        <taxon>Crustacea</taxon>
        <taxon>Multicrustacea</taxon>
        <taxon>Malacostraca</taxon>
        <taxon>Eumalacostraca</taxon>
        <taxon>Eucarida</taxon>
        <taxon>Decapoda</taxon>
        <taxon>Pleocyemata</taxon>
        <taxon>Anomura</taxon>
        <taxon>Galatheoidea</taxon>
        <taxon>Porcellanidae</taxon>
        <taxon>Petrolisthes</taxon>
    </lineage>
</organism>
<name>A0AAE1UJH0_9EUCA</name>
<evidence type="ECO:0000313" key="1">
    <source>
        <dbReference type="EMBL" id="KAK4327198.1"/>
    </source>
</evidence>
<keyword evidence="2" id="KW-1185">Reference proteome</keyword>